<protein>
    <submittedName>
        <fullName evidence="2">Glutathione S-transferase N-terminal domain-containing protein</fullName>
    </submittedName>
</protein>
<dbReference type="Gene3D" id="1.20.1050.10">
    <property type="match status" value="1"/>
</dbReference>
<evidence type="ECO:0000259" key="1">
    <source>
        <dbReference type="Pfam" id="PF13417"/>
    </source>
</evidence>
<evidence type="ECO:0000313" key="3">
    <source>
        <dbReference type="Proteomes" id="UP001165541"/>
    </source>
</evidence>
<dbReference type="RefSeq" id="WP_251780687.1">
    <property type="nucleotide sequence ID" value="NZ_JAMKFE010000017.1"/>
</dbReference>
<dbReference type="InterPro" id="IPR036249">
    <property type="entry name" value="Thioredoxin-like_sf"/>
</dbReference>
<dbReference type="Gene3D" id="3.40.30.10">
    <property type="entry name" value="Glutaredoxin"/>
    <property type="match status" value="1"/>
</dbReference>
<sequence>MTNRYTLYGAEISYFTGKVRAYLRWKGLPHDEVPADAQVYREVILPRVGFPVIPVVVTPAGETLQDSTDIIDALEHRHPGPPVYPPGPVQHLASLLLELYGDEWLVIPAMHYRWHHNREWAMQGFGELNAPAAAPDEQRRIGAKLAQPFAQAAVLLGAEPSMHAAVEASYEALLGELDRHFARHSHLLGTGPSIGDFGLVGPLYAHQYRDPASGELMKRLAPRVARWVECMQRPGPPPPASGAFLPGDEIPDTLLPVLRRMMREQMPVLEDSARRVAARMAGHPGEPLPRTLGMHAFELEGCQGQRIVRPYSLWMLQRARDAYRALAPADRGRADALLARIGGERFAHFDDPPRLRRDGLSVAPAA</sequence>
<dbReference type="Pfam" id="PF13410">
    <property type="entry name" value="GST_C_2"/>
    <property type="match status" value="1"/>
</dbReference>
<gene>
    <name evidence="2" type="ORF">M8A51_22005</name>
</gene>
<organism evidence="2 3">
    <name type="scientific">Caldimonas mangrovi</name>
    <dbReference type="NCBI Taxonomy" id="2944811"/>
    <lineage>
        <taxon>Bacteria</taxon>
        <taxon>Pseudomonadati</taxon>
        <taxon>Pseudomonadota</taxon>
        <taxon>Betaproteobacteria</taxon>
        <taxon>Burkholderiales</taxon>
        <taxon>Sphaerotilaceae</taxon>
        <taxon>Caldimonas</taxon>
    </lineage>
</organism>
<dbReference type="Pfam" id="PF13417">
    <property type="entry name" value="GST_N_3"/>
    <property type="match status" value="1"/>
</dbReference>
<dbReference type="EMBL" id="JAMKFE010000017">
    <property type="protein sequence ID" value="MCM5682211.1"/>
    <property type="molecule type" value="Genomic_DNA"/>
</dbReference>
<reference evidence="2" key="1">
    <citation type="submission" date="2022-05" db="EMBL/GenBank/DDBJ databases">
        <title>Schlegelella sp. nov., isolated from mangrove soil.</title>
        <authorList>
            <person name="Liu Y."/>
            <person name="Ge X."/>
            <person name="Liu W."/>
        </authorList>
    </citation>
    <scope>NUCLEOTIDE SEQUENCE</scope>
    <source>
        <strain evidence="2">S2-27</strain>
    </source>
</reference>
<keyword evidence="3" id="KW-1185">Reference proteome</keyword>
<feature type="domain" description="GST N-terminal" evidence="1">
    <location>
        <begin position="7"/>
        <end position="82"/>
    </location>
</feature>
<dbReference type="InterPro" id="IPR004045">
    <property type="entry name" value="Glutathione_S-Trfase_N"/>
</dbReference>
<proteinExistence type="predicted"/>
<dbReference type="InterPro" id="IPR036282">
    <property type="entry name" value="Glutathione-S-Trfase_C_sf"/>
</dbReference>
<comment type="caution">
    <text evidence="2">The sequence shown here is derived from an EMBL/GenBank/DDBJ whole genome shotgun (WGS) entry which is preliminary data.</text>
</comment>
<dbReference type="CDD" id="cd00299">
    <property type="entry name" value="GST_C_family"/>
    <property type="match status" value="1"/>
</dbReference>
<dbReference type="SUPFAM" id="SSF47616">
    <property type="entry name" value="GST C-terminal domain-like"/>
    <property type="match status" value="1"/>
</dbReference>
<dbReference type="Proteomes" id="UP001165541">
    <property type="component" value="Unassembled WGS sequence"/>
</dbReference>
<dbReference type="CDD" id="cd00570">
    <property type="entry name" value="GST_N_family"/>
    <property type="match status" value="1"/>
</dbReference>
<name>A0ABT0YU09_9BURK</name>
<accession>A0ABT0YU09</accession>
<dbReference type="SUPFAM" id="SSF52833">
    <property type="entry name" value="Thioredoxin-like"/>
    <property type="match status" value="1"/>
</dbReference>
<evidence type="ECO:0000313" key="2">
    <source>
        <dbReference type="EMBL" id="MCM5682211.1"/>
    </source>
</evidence>